<gene>
    <name evidence="1" type="ORF">GK091_13815</name>
</gene>
<evidence type="ECO:0000313" key="2">
    <source>
        <dbReference type="Proteomes" id="UP000477386"/>
    </source>
</evidence>
<evidence type="ECO:0000313" key="1">
    <source>
        <dbReference type="EMBL" id="NEU67963.1"/>
    </source>
</evidence>
<name>A0A6M0IM47_9BACT</name>
<dbReference type="RefSeq" id="WP_164038993.1">
    <property type="nucleotide sequence ID" value="NZ_JAAGNZ010000001.1"/>
</dbReference>
<evidence type="ECO:0008006" key="3">
    <source>
        <dbReference type="Google" id="ProtNLM"/>
    </source>
</evidence>
<proteinExistence type="predicted"/>
<sequence>MKYLQQRSPFGLLLVGFILCSFLSACKKPRPAEPAQPCLLSTLTFSRQIDTPALTLDGSLTTTIGSSGTQITGLSFTNELVSYKGRYNFDGNGLPTSFDEIDESGKVLQKDLATFSYEQDPTGKYRLKTYRQVSYFNRFLVNVNWSFTYDSNGLIKYVYDQERQMWYTLETSSAGNVVTTRHTTWTGNTPGMASIPTSAATFTTKENPFLIIPLPIRLHLFYLTQSAYYHTPLNFEQILSRNLIDTYTMGNPAYNSAETFTHTGTGWQSSVDNFYGKGKFSLQYTLRCQN</sequence>
<dbReference type="EMBL" id="JAAGNZ010000001">
    <property type="protein sequence ID" value="NEU67963.1"/>
    <property type="molecule type" value="Genomic_DNA"/>
</dbReference>
<dbReference type="PROSITE" id="PS51257">
    <property type="entry name" value="PROKAR_LIPOPROTEIN"/>
    <property type="match status" value="1"/>
</dbReference>
<dbReference type="AlphaFoldDB" id="A0A6M0IM47"/>
<accession>A0A6M0IM47</accession>
<reference evidence="1 2" key="1">
    <citation type="submission" date="2020-02" db="EMBL/GenBank/DDBJ databases">
        <title>Draft genome sequence of two Spirosoma agri KCTC 52727 and Spirosoma terrae KCTC 52035.</title>
        <authorList>
            <person name="Rojas J."/>
            <person name="Ambika Manirajan B."/>
            <person name="Ratering S."/>
            <person name="Suarez C."/>
            <person name="Schnell S."/>
        </authorList>
    </citation>
    <scope>NUCLEOTIDE SEQUENCE [LARGE SCALE GENOMIC DNA]</scope>
    <source>
        <strain evidence="1 2">KCTC 52727</strain>
    </source>
</reference>
<keyword evidence="2" id="KW-1185">Reference proteome</keyword>
<protein>
    <recommendedName>
        <fullName evidence="3">DUF4595 domain-containing protein</fullName>
    </recommendedName>
</protein>
<organism evidence="1 2">
    <name type="scientific">Spirosoma agri</name>
    <dbReference type="NCBI Taxonomy" id="1987381"/>
    <lineage>
        <taxon>Bacteria</taxon>
        <taxon>Pseudomonadati</taxon>
        <taxon>Bacteroidota</taxon>
        <taxon>Cytophagia</taxon>
        <taxon>Cytophagales</taxon>
        <taxon>Cytophagaceae</taxon>
        <taxon>Spirosoma</taxon>
    </lineage>
</organism>
<comment type="caution">
    <text evidence="1">The sequence shown here is derived from an EMBL/GenBank/DDBJ whole genome shotgun (WGS) entry which is preliminary data.</text>
</comment>
<dbReference type="Proteomes" id="UP000477386">
    <property type="component" value="Unassembled WGS sequence"/>
</dbReference>